<sequence length="485" mass="54062">MGRDTIQIKDVVSTISGVYLLEFTSEYGIPEGLYPLLPGLEDTIMDFLEGKVGAPKDEMPSIDSHSALDVATLNTRRTHFKKQPELLLCLVGLSQRYFLGDDVYPTFLNDDDREMDLFNLISAPNPAKVKTGTRPRTAHSKSPLDFSSEDPPPMITNKDETKDQAPVVASQEVSSAENTVTAEVIPELNLEKETIAKEPPINKRRRKRVKVRCREMHLLGYSKIAAVVADLDSENTSFTCMVGSPGSIYQPGWGVTNDCRLDTPGVSQDLVDHKAPPGIQARENDIKNLEVLLEAKADMKKAAEAKNVKLAQITGEEKIKAAFEEFKKYEDEQVNSRCAKMDAQLDKLSMDFDEELYPHMLIAIVGRRWVIGYGLCLAVMRCAELSEIRRAFADVVWVGLAKDQLEKLRDAPMELIMASLHLESDTREDAPQWVRDLRPTLTVAPQGPAILLADTSTQTEISEGEASPRLLRSMSLPAMYNLDWP</sequence>
<feature type="region of interest" description="Disordered" evidence="1">
    <location>
        <begin position="125"/>
        <end position="163"/>
    </location>
</feature>
<proteinExistence type="predicted"/>
<reference evidence="2" key="1">
    <citation type="journal article" date="2022" name="Int. J. Mol. Sci.">
        <title>Draft Genome of Tanacetum Coccineum: Genomic Comparison of Closely Related Tanacetum-Family Plants.</title>
        <authorList>
            <person name="Yamashiro T."/>
            <person name="Shiraishi A."/>
            <person name="Nakayama K."/>
            <person name="Satake H."/>
        </authorList>
    </citation>
    <scope>NUCLEOTIDE SEQUENCE</scope>
</reference>
<comment type="caution">
    <text evidence="2">The sequence shown here is derived from an EMBL/GenBank/DDBJ whole genome shotgun (WGS) entry which is preliminary data.</text>
</comment>
<evidence type="ECO:0000313" key="3">
    <source>
        <dbReference type="Proteomes" id="UP001151760"/>
    </source>
</evidence>
<protein>
    <recommendedName>
        <fullName evidence="4">Transposase (Putative), gypsy type</fullName>
    </recommendedName>
</protein>
<keyword evidence="3" id="KW-1185">Reference proteome</keyword>
<gene>
    <name evidence="2" type="ORF">Tco_0706287</name>
</gene>
<evidence type="ECO:0008006" key="4">
    <source>
        <dbReference type="Google" id="ProtNLM"/>
    </source>
</evidence>
<dbReference type="EMBL" id="BQNB010010155">
    <property type="protein sequence ID" value="GJS73446.1"/>
    <property type="molecule type" value="Genomic_DNA"/>
</dbReference>
<organism evidence="2 3">
    <name type="scientific">Tanacetum coccineum</name>
    <dbReference type="NCBI Taxonomy" id="301880"/>
    <lineage>
        <taxon>Eukaryota</taxon>
        <taxon>Viridiplantae</taxon>
        <taxon>Streptophyta</taxon>
        <taxon>Embryophyta</taxon>
        <taxon>Tracheophyta</taxon>
        <taxon>Spermatophyta</taxon>
        <taxon>Magnoliopsida</taxon>
        <taxon>eudicotyledons</taxon>
        <taxon>Gunneridae</taxon>
        <taxon>Pentapetalae</taxon>
        <taxon>asterids</taxon>
        <taxon>campanulids</taxon>
        <taxon>Asterales</taxon>
        <taxon>Asteraceae</taxon>
        <taxon>Asteroideae</taxon>
        <taxon>Anthemideae</taxon>
        <taxon>Anthemidinae</taxon>
        <taxon>Tanacetum</taxon>
    </lineage>
</organism>
<evidence type="ECO:0000313" key="2">
    <source>
        <dbReference type="EMBL" id="GJS73446.1"/>
    </source>
</evidence>
<dbReference type="Proteomes" id="UP001151760">
    <property type="component" value="Unassembled WGS sequence"/>
</dbReference>
<name>A0ABQ4Y7X1_9ASTR</name>
<reference evidence="2" key="2">
    <citation type="submission" date="2022-01" db="EMBL/GenBank/DDBJ databases">
        <authorList>
            <person name="Yamashiro T."/>
            <person name="Shiraishi A."/>
            <person name="Satake H."/>
            <person name="Nakayama K."/>
        </authorList>
    </citation>
    <scope>NUCLEOTIDE SEQUENCE</scope>
</reference>
<evidence type="ECO:0000256" key="1">
    <source>
        <dbReference type="SAM" id="MobiDB-lite"/>
    </source>
</evidence>
<accession>A0ABQ4Y7X1</accession>